<keyword evidence="4" id="KW-1185">Reference proteome</keyword>
<evidence type="ECO:0000256" key="1">
    <source>
        <dbReference type="ARBA" id="ARBA00022614"/>
    </source>
</evidence>
<sequence>MVIWNYLMLLDIFDLVELKLEHSKLEQLWLGAQSLENLKAIDLSFSKKLIEIPHLSRALNVERLRIARKSFRITWEYNRCKYETLTILKSQPTNICMLTLIGRLELSGCN</sequence>
<keyword evidence="2" id="KW-0677">Repeat</keyword>
<proteinExistence type="predicted"/>
<dbReference type="EMBL" id="BTGU01000022">
    <property type="protein sequence ID" value="GMN46357.1"/>
    <property type="molecule type" value="Genomic_DNA"/>
</dbReference>
<protein>
    <submittedName>
        <fullName evidence="3">Uncharacterized protein</fullName>
    </submittedName>
</protein>
<dbReference type="Proteomes" id="UP001187192">
    <property type="component" value="Unassembled WGS sequence"/>
</dbReference>
<keyword evidence="1" id="KW-0433">Leucine-rich repeat</keyword>
<dbReference type="AlphaFoldDB" id="A0AA88A885"/>
<evidence type="ECO:0000313" key="4">
    <source>
        <dbReference type="Proteomes" id="UP001187192"/>
    </source>
</evidence>
<reference evidence="3" key="1">
    <citation type="submission" date="2023-07" db="EMBL/GenBank/DDBJ databases">
        <title>draft genome sequence of fig (Ficus carica).</title>
        <authorList>
            <person name="Takahashi T."/>
            <person name="Nishimura K."/>
        </authorList>
    </citation>
    <scope>NUCLEOTIDE SEQUENCE</scope>
</reference>
<accession>A0AA88A885</accession>
<dbReference type="InterPro" id="IPR032675">
    <property type="entry name" value="LRR_dom_sf"/>
</dbReference>
<dbReference type="InterPro" id="IPR011713">
    <property type="entry name" value="Leu-rich_rpt_3"/>
</dbReference>
<gene>
    <name evidence="3" type="ORF">TIFTF001_015541</name>
</gene>
<dbReference type="SUPFAM" id="SSF52058">
    <property type="entry name" value="L domain-like"/>
    <property type="match status" value="1"/>
</dbReference>
<evidence type="ECO:0000256" key="2">
    <source>
        <dbReference type="ARBA" id="ARBA00022737"/>
    </source>
</evidence>
<name>A0AA88A885_FICCA</name>
<organism evidence="3 4">
    <name type="scientific">Ficus carica</name>
    <name type="common">Common fig</name>
    <dbReference type="NCBI Taxonomy" id="3494"/>
    <lineage>
        <taxon>Eukaryota</taxon>
        <taxon>Viridiplantae</taxon>
        <taxon>Streptophyta</taxon>
        <taxon>Embryophyta</taxon>
        <taxon>Tracheophyta</taxon>
        <taxon>Spermatophyta</taxon>
        <taxon>Magnoliopsida</taxon>
        <taxon>eudicotyledons</taxon>
        <taxon>Gunneridae</taxon>
        <taxon>Pentapetalae</taxon>
        <taxon>rosids</taxon>
        <taxon>fabids</taxon>
        <taxon>Rosales</taxon>
        <taxon>Moraceae</taxon>
        <taxon>Ficeae</taxon>
        <taxon>Ficus</taxon>
    </lineage>
</organism>
<comment type="caution">
    <text evidence="3">The sequence shown here is derived from an EMBL/GenBank/DDBJ whole genome shotgun (WGS) entry which is preliminary data.</text>
</comment>
<dbReference type="Gene3D" id="3.80.10.10">
    <property type="entry name" value="Ribonuclease Inhibitor"/>
    <property type="match status" value="1"/>
</dbReference>
<evidence type="ECO:0000313" key="3">
    <source>
        <dbReference type="EMBL" id="GMN46357.1"/>
    </source>
</evidence>
<dbReference type="Pfam" id="PF07725">
    <property type="entry name" value="LRR_3"/>
    <property type="match status" value="1"/>
</dbReference>